<proteinExistence type="predicted"/>
<feature type="region of interest" description="Disordered" evidence="8">
    <location>
        <begin position="1"/>
        <end position="38"/>
    </location>
</feature>
<feature type="transmembrane region" description="Helical" evidence="9">
    <location>
        <begin position="157"/>
        <end position="177"/>
    </location>
</feature>
<dbReference type="InterPro" id="IPR019127">
    <property type="entry name" value="Exosortase"/>
</dbReference>
<evidence type="ECO:0000256" key="7">
    <source>
        <dbReference type="ARBA" id="ARBA00023136"/>
    </source>
</evidence>
<dbReference type="AlphaFoldDB" id="E8R6W3"/>
<dbReference type="GO" id="GO:0008233">
    <property type="term" value="F:peptidase activity"/>
    <property type="evidence" value="ECO:0007669"/>
    <property type="project" value="UniProtKB-KW"/>
</dbReference>
<organism evidence="10 11">
    <name type="scientific">Isosphaera pallida (strain ATCC 43644 / DSM 9630 / IS1B)</name>
    <dbReference type="NCBI Taxonomy" id="575540"/>
    <lineage>
        <taxon>Bacteria</taxon>
        <taxon>Pseudomonadati</taxon>
        <taxon>Planctomycetota</taxon>
        <taxon>Planctomycetia</taxon>
        <taxon>Isosphaerales</taxon>
        <taxon>Isosphaeraceae</taxon>
        <taxon>Isosphaera</taxon>
    </lineage>
</organism>
<gene>
    <name evidence="10" type="ordered locus">Isop_3750</name>
</gene>
<dbReference type="eggNOG" id="COG1269">
    <property type="taxonomic scope" value="Bacteria"/>
</dbReference>
<keyword evidence="6 9" id="KW-1133">Transmembrane helix</keyword>
<dbReference type="GO" id="GO:0006508">
    <property type="term" value="P:proteolysis"/>
    <property type="evidence" value="ECO:0007669"/>
    <property type="project" value="UniProtKB-KW"/>
</dbReference>
<evidence type="ECO:0000313" key="10">
    <source>
        <dbReference type="EMBL" id="ADV64306.1"/>
    </source>
</evidence>
<dbReference type="GO" id="GO:0005886">
    <property type="term" value="C:plasma membrane"/>
    <property type="evidence" value="ECO:0007669"/>
    <property type="project" value="UniProtKB-SubCell"/>
</dbReference>
<keyword evidence="3" id="KW-0645">Protease</keyword>
<feature type="compositionally biased region" description="Low complexity" evidence="8">
    <location>
        <begin position="15"/>
        <end position="25"/>
    </location>
</feature>
<dbReference type="RefSeq" id="WP_013555156.1">
    <property type="nucleotide sequence ID" value="NC_014957.1"/>
</dbReference>
<evidence type="ECO:0000256" key="3">
    <source>
        <dbReference type="ARBA" id="ARBA00022670"/>
    </source>
</evidence>
<feature type="transmembrane region" description="Helical" evidence="9">
    <location>
        <begin position="310"/>
        <end position="334"/>
    </location>
</feature>
<keyword evidence="11" id="KW-1185">Reference proteome</keyword>
<dbReference type="Proteomes" id="UP000008631">
    <property type="component" value="Plasmid pISOP01"/>
</dbReference>
<keyword evidence="2" id="KW-1003">Cell membrane</keyword>
<dbReference type="InterPro" id="IPR026392">
    <property type="entry name" value="Exo/Archaeosortase_dom"/>
</dbReference>
<dbReference type="HOGENOM" id="CLU_065975_0_0_0"/>
<comment type="subcellular location">
    <subcellularLocation>
        <location evidence="1">Cell membrane</location>
        <topology evidence="1">Multi-pass membrane protein</topology>
    </subcellularLocation>
</comment>
<evidence type="ECO:0000256" key="4">
    <source>
        <dbReference type="ARBA" id="ARBA00022692"/>
    </source>
</evidence>
<evidence type="ECO:0000256" key="1">
    <source>
        <dbReference type="ARBA" id="ARBA00004651"/>
    </source>
</evidence>
<evidence type="ECO:0000313" key="11">
    <source>
        <dbReference type="Proteomes" id="UP000008631"/>
    </source>
</evidence>
<evidence type="ECO:0000256" key="9">
    <source>
        <dbReference type="SAM" id="Phobius"/>
    </source>
</evidence>
<keyword evidence="4 9" id="KW-0812">Transmembrane</keyword>
<name>E8R6W3_ISOPI</name>
<protein>
    <submittedName>
        <fullName evidence="10">Eight transmembrane protein EpsH</fullName>
    </submittedName>
</protein>
<evidence type="ECO:0000256" key="2">
    <source>
        <dbReference type="ARBA" id="ARBA00022475"/>
    </source>
</evidence>
<keyword evidence="10" id="KW-0614">Plasmid</keyword>
<geneLocation type="plasmid" evidence="10 11">
    <name>pISOP01</name>
</geneLocation>
<dbReference type="EMBL" id="CP002354">
    <property type="protein sequence ID" value="ADV64306.1"/>
    <property type="molecule type" value="Genomic_DNA"/>
</dbReference>
<sequence>MSVGSRGHASDWRRPSPAAVTTSSASHERCDPADPAPPTAPARLDAAAFQAGLTIAVVAVSFGPNLVNLAWYKWLTEPNYSHGWLVPPIAGLILWKRAAWLRPAPPTDLLSGSSRGRRGRRAWASWFPWGCLVGLLAALAFRAWLYERNEEWLETFGLIPTLGLALGTVGGLAWLRWSWPALLFLIFMVPLPGRADAFLAGPLQTLAAIGAGFLLQLAGLPALVEGNTLVVAGQRLEVARACNGLSMLISLSCLVTAYVLLTNDPPWKKLLLLASAVPIALVSNILRITATAVCYEIWTPEIVDDYAHDFAGYAMMPVGFALVLLQSGLIDLVFQGQSEPSPRGHPPPTARPSA</sequence>
<accession>E8R6W3</accession>
<evidence type="ECO:0000256" key="6">
    <source>
        <dbReference type="ARBA" id="ARBA00022989"/>
    </source>
</evidence>
<feature type="transmembrane region" description="Helical" evidence="9">
    <location>
        <begin position="270"/>
        <end position="298"/>
    </location>
</feature>
<dbReference type="NCBIfam" id="TIGR02602">
    <property type="entry name" value="8TM_EpsH"/>
    <property type="match status" value="1"/>
</dbReference>
<dbReference type="InParanoid" id="E8R6W3"/>
<keyword evidence="7 9" id="KW-0472">Membrane</keyword>
<keyword evidence="5" id="KW-0378">Hydrolase</keyword>
<feature type="transmembrane region" description="Helical" evidence="9">
    <location>
        <begin position="197"/>
        <end position="218"/>
    </location>
</feature>
<dbReference type="KEGG" id="ipa:Isop_3750"/>
<dbReference type="Pfam" id="PF09721">
    <property type="entry name" value="Exosortase_EpsH"/>
    <property type="match status" value="1"/>
</dbReference>
<evidence type="ECO:0000256" key="5">
    <source>
        <dbReference type="ARBA" id="ARBA00022801"/>
    </source>
</evidence>
<dbReference type="InterPro" id="IPR013426">
    <property type="entry name" value="EpsH-like"/>
</dbReference>
<dbReference type="OrthoDB" id="9797363at2"/>
<evidence type="ECO:0000256" key="8">
    <source>
        <dbReference type="SAM" id="MobiDB-lite"/>
    </source>
</evidence>
<feature type="transmembrane region" description="Helical" evidence="9">
    <location>
        <begin position="238"/>
        <end position="261"/>
    </location>
</feature>
<dbReference type="NCBIfam" id="TIGR04178">
    <property type="entry name" value="exo_archaeo"/>
    <property type="match status" value="1"/>
</dbReference>
<reference key="1">
    <citation type="submission" date="2010-11" db="EMBL/GenBank/DDBJ databases">
        <title>The complete sequence of plasmid of Isophaera pallida ATCC 43644.</title>
        <authorList>
            <consortium name="US DOE Joint Genome Institute (JGI-PGF)"/>
            <person name="Lucas S."/>
            <person name="Copeland A."/>
            <person name="Lapidus A."/>
            <person name="Bruce D."/>
            <person name="Goodwin L."/>
            <person name="Pitluck S."/>
            <person name="Kyrpides N."/>
            <person name="Mavromatis K."/>
            <person name="Pagani I."/>
            <person name="Ivanova N."/>
            <person name="Saunders E."/>
            <person name="Brettin T."/>
            <person name="Detter J.C."/>
            <person name="Han C."/>
            <person name="Tapia R."/>
            <person name="Land M."/>
            <person name="Hauser L."/>
            <person name="Markowitz V."/>
            <person name="Cheng J.-F."/>
            <person name="Hugenholtz P."/>
            <person name="Woyke T."/>
            <person name="Wu D."/>
            <person name="Eisen J.A."/>
        </authorList>
    </citation>
    <scope>NUCLEOTIDE SEQUENCE</scope>
    <source>
        <strain>ATCC 43644</strain>
    </source>
</reference>
<feature type="transmembrane region" description="Helical" evidence="9">
    <location>
        <begin position="123"/>
        <end position="145"/>
    </location>
</feature>
<reference evidence="10 11" key="2">
    <citation type="journal article" date="2011" name="Stand. Genomic Sci.">
        <title>Complete genome sequence of Isosphaera pallida type strain (IS1B).</title>
        <authorList>
            <consortium name="US DOE Joint Genome Institute (JGI-PGF)"/>
            <person name="Goker M."/>
            <person name="Cleland D."/>
            <person name="Saunders E."/>
            <person name="Lapidus A."/>
            <person name="Nolan M."/>
            <person name="Lucas S."/>
            <person name="Hammon N."/>
            <person name="Deshpande S."/>
            <person name="Cheng J.F."/>
            <person name="Tapia R."/>
            <person name="Han C."/>
            <person name="Goodwin L."/>
            <person name="Pitluck S."/>
            <person name="Liolios K."/>
            <person name="Pagani I."/>
            <person name="Ivanova N."/>
            <person name="Mavromatis K."/>
            <person name="Pati A."/>
            <person name="Chen A."/>
            <person name="Palaniappan K."/>
            <person name="Land M."/>
            <person name="Hauser L."/>
            <person name="Chang Y.J."/>
            <person name="Jeffries C.D."/>
            <person name="Detter J.C."/>
            <person name="Beck B."/>
            <person name="Woyke T."/>
            <person name="Bristow J."/>
            <person name="Eisen J.A."/>
            <person name="Markowitz V."/>
            <person name="Hugenholtz P."/>
            <person name="Kyrpides N.C."/>
            <person name="Klenk H.P."/>
        </authorList>
    </citation>
    <scope>NUCLEOTIDE SEQUENCE [LARGE SCALE GENOMIC DNA]</scope>
    <source>
        <strain evidence="11">ATCC 43644 / DSM 9630 / IS1B</strain>
        <plasmid evidence="11">pISOP01</plasmid>
    </source>
</reference>